<dbReference type="Pfam" id="PF00023">
    <property type="entry name" value="Ank"/>
    <property type="match status" value="1"/>
</dbReference>
<dbReference type="Gene3D" id="3.40.50.720">
    <property type="entry name" value="NAD(P)-binding Rossmann-like Domain"/>
    <property type="match status" value="1"/>
</dbReference>
<dbReference type="NCBIfam" id="TIGR00976">
    <property type="entry name" value="CocE_NonD"/>
    <property type="match status" value="1"/>
</dbReference>
<dbReference type="Pfam" id="PF08530">
    <property type="entry name" value="PepX_C"/>
    <property type="match status" value="1"/>
</dbReference>
<dbReference type="InterPro" id="IPR047122">
    <property type="entry name" value="Trans-enoyl_RdTase-like"/>
</dbReference>
<evidence type="ECO:0000256" key="1">
    <source>
        <dbReference type="ARBA" id="ARBA00008072"/>
    </source>
</evidence>
<proteinExistence type="inferred from homology"/>
<dbReference type="InterPro" id="IPR008979">
    <property type="entry name" value="Galactose-bd-like_sf"/>
</dbReference>
<accession>A0A9P6HXD4</accession>
<dbReference type="SUPFAM" id="SSF51735">
    <property type="entry name" value="NAD(P)-binding Rossmann-fold domains"/>
    <property type="match status" value="1"/>
</dbReference>
<comment type="similarity">
    <text evidence="1">Belongs to the zinc-containing alcohol dehydrogenase family.</text>
</comment>
<dbReference type="InterPro" id="IPR000383">
    <property type="entry name" value="Xaa-Pro-like_dom"/>
</dbReference>
<dbReference type="Pfam" id="PF13857">
    <property type="entry name" value="Ank_5"/>
    <property type="match status" value="1"/>
</dbReference>
<dbReference type="Pfam" id="PF02129">
    <property type="entry name" value="Peptidase_S15"/>
    <property type="match status" value="1"/>
</dbReference>
<evidence type="ECO:0000259" key="5">
    <source>
        <dbReference type="SMART" id="SM00829"/>
    </source>
</evidence>
<dbReference type="SUPFAM" id="SSF50129">
    <property type="entry name" value="GroES-like"/>
    <property type="match status" value="1"/>
</dbReference>
<evidence type="ECO:0000256" key="3">
    <source>
        <dbReference type="ARBA" id="ARBA00023002"/>
    </source>
</evidence>
<dbReference type="SUPFAM" id="SSF49785">
    <property type="entry name" value="Galactose-binding domain-like"/>
    <property type="match status" value="1"/>
</dbReference>
<sequence length="1203" mass="132639">MTDILDPVHPAISKMQTLNVKTGMLSLPVELVITILEYLLGPPGEFEAHRDDSLDYYRRRVYEAKLQINTPWQSIASLAATCKRMYALVTPHLYKENVKRDRSSALLLSAKRGSIRGVLKSIIYGADVNTDDHTGLHSCRHHCRTDQFGRRSFHTPLTALHWAAYHGHEDAVEMLLLNGADADRRGTIGRDYDGINSVEDSERICYSQRAMFEYSNTEVISTRRTQWTWSLVGAAGVQGVPNMGANPLFFALKAGTYRDWSNEYLVSSIELRRAYGCREETSGMIRRDESGTRRRMARMLIYAGASLITRLEGGIHALHQACIYGDAEVVEFLLRETPTNPNVRDARGNTALHILADSQGQLVMQQQTSSRLGHAVRLDEESLTAVIVLIVEAGGDINAVSGIWGHTPLDMVPKFDDDDLLHNISIMSTHRALAIHTVGQPPAFIDRPTPTPKEDEILLKVSIVGLNPHDASAKRIGTFIMHNLPSPLGVDLVGEVVDFGRNVTKYKVGDRVFAFGNPLSADATGTQEYCVVPAWQSAPLPKGVSADEAATFPLNAMTMVFALFHETGLGLHSPFGPRRQDCDYSAESILIIGGGSATGKFGVQLARLAKFGNIIVVASKARESELKDLGATTVIERTLEESEIESQIRGVVGDDLIYAVDCVGRGPGGQTLGARALSNHKKGVLAALVKLGTVDDSRIGQKTAGYVRNQVLCHTTMYPDITKEDGTKIYTDVFRPATSEHGSSVPGIIAWSPYGKANPLQTYEHMGPFACGLQPGDTSGYNKFEGPDPADWCGRGYAIINPDARGAGFSEGNIALWGEQEAHDFHDLIDWVSKQPWCNGNVATAGNSWLAISQINVAARNPHPALKAIAPWEAATDGYKDFMARGGIPRGGFMPMLYQTMTGMHGAEDGSAMAKKRPLLDEYWATKVIPVDKIKVPMYLTASYSTLLHSRGSFETFEKSVLSERWLRVHHTQEWYDLYQRAHVDELQAFFDKYCKGMNTGWEETPRLRLSLLAFDRSIAKTIIEKEAPSFPLPATEYRKFFLDSTSNTLTAQPPAVSAKCSYESHHLTDSANFSFYFDDYTELAGYPYVKLFISCDDHDDMDIHIQIRKIGIDGTLLTSLNYPVPVPGEQVDDTNVAKFLGCDGMLRASHRVSRIKSGHDYPVYGHDKAEKVDAGSIIELDIPLWPIVEIAGVKGLGEKLAN</sequence>
<dbReference type="SUPFAM" id="SSF48403">
    <property type="entry name" value="Ankyrin repeat"/>
    <property type="match status" value="1"/>
</dbReference>
<keyword evidence="4" id="KW-0040">ANK repeat</keyword>
<dbReference type="GO" id="GO:0016651">
    <property type="term" value="F:oxidoreductase activity, acting on NAD(P)H"/>
    <property type="evidence" value="ECO:0007669"/>
    <property type="project" value="InterPro"/>
</dbReference>
<feature type="domain" description="Enoyl reductase (ER)" evidence="5">
    <location>
        <begin position="439"/>
        <end position="771"/>
    </location>
</feature>
<name>A0A9P6HXD4_9PEZI</name>
<dbReference type="Gene3D" id="3.40.50.1820">
    <property type="entry name" value="alpha/beta hydrolase"/>
    <property type="match status" value="1"/>
</dbReference>
<dbReference type="InterPro" id="IPR013736">
    <property type="entry name" value="Xaa-Pro_dipept_C"/>
</dbReference>
<dbReference type="SMART" id="SM00248">
    <property type="entry name" value="ANK"/>
    <property type="match status" value="4"/>
</dbReference>
<reference evidence="7" key="1">
    <citation type="submission" date="2020-03" db="EMBL/GenBank/DDBJ databases">
        <authorList>
            <person name="He L."/>
        </authorList>
    </citation>
    <scope>NUCLEOTIDE SEQUENCE</scope>
    <source>
        <strain evidence="7">CkLH20</strain>
    </source>
</reference>
<dbReference type="RefSeq" id="XP_038741760.1">
    <property type="nucleotide sequence ID" value="XM_038892840.1"/>
</dbReference>
<dbReference type="InterPro" id="IPR036770">
    <property type="entry name" value="Ankyrin_rpt-contain_sf"/>
</dbReference>
<dbReference type="OrthoDB" id="9992527at2759"/>
<dbReference type="InterPro" id="IPR020843">
    <property type="entry name" value="ER"/>
</dbReference>
<dbReference type="Proteomes" id="UP000781932">
    <property type="component" value="Unassembled WGS sequence"/>
</dbReference>
<dbReference type="SMART" id="SM00829">
    <property type="entry name" value="PKS_ER"/>
    <property type="match status" value="1"/>
</dbReference>
<dbReference type="InterPro" id="IPR029058">
    <property type="entry name" value="AB_hydrolase_fold"/>
</dbReference>
<dbReference type="CDD" id="cd08249">
    <property type="entry name" value="enoyl_reductase_like"/>
    <property type="match status" value="1"/>
</dbReference>
<dbReference type="SMART" id="SM00939">
    <property type="entry name" value="PepX_C"/>
    <property type="match status" value="1"/>
</dbReference>
<dbReference type="PANTHER" id="PTHR45348:SF2">
    <property type="entry name" value="ZINC-TYPE ALCOHOL DEHYDROGENASE-LIKE PROTEIN C2E1P3.01"/>
    <property type="match status" value="1"/>
</dbReference>
<dbReference type="Gene3D" id="1.25.40.20">
    <property type="entry name" value="Ankyrin repeat-containing domain"/>
    <property type="match status" value="2"/>
</dbReference>
<dbReference type="InterPro" id="IPR013154">
    <property type="entry name" value="ADH-like_N"/>
</dbReference>
<dbReference type="Gene3D" id="3.90.180.10">
    <property type="entry name" value="Medium-chain alcohol dehydrogenases, catalytic domain"/>
    <property type="match status" value="1"/>
</dbReference>
<dbReference type="SUPFAM" id="SSF53474">
    <property type="entry name" value="alpha/beta-Hydrolases"/>
    <property type="match status" value="1"/>
</dbReference>
<dbReference type="InterPro" id="IPR011032">
    <property type="entry name" value="GroES-like_sf"/>
</dbReference>
<dbReference type="InterPro" id="IPR005674">
    <property type="entry name" value="CocE/Ser_esterase"/>
</dbReference>
<gene>
    <name evidence="7" type="ORF">CkaCkLH20_10126</name>
</gene>
<evidence type="ECO:0000313" key="7">
    <source>
        <dbReference type="EMBL" id="KAF9872299.1"/>
    </source>
</evidence>
<keyword evidence="3" id="KW-0560">Oxidoreductase</keyword>
<dbReference type="Gene3D" id="2.60.120.260">
    <property type="entry name" value="Galactose-binding domain-like"/>
    <property type="match status" value="1"/>
</dbReference>
<evidence type="ECO:0000259" key="6">
    <source>
        <dbReference type="SMART" id="SM00939"/>
    </source>
</evidence>
<feature type="repeat" description="ANK" evidence="4">
    <location>
        <begin position="155"/>
        <end position="187"/>
    </location>
</feature>
<dbReference type="AlphaFoldDB" id="A0A9P6HXD4"/>
<dbReference type="InterPro" id="IPR036291">
    <property type="entry name" value="NAD(P)-bd_dom_sf"/>
</dbReference>
<dbReference type="GO" id="GO:0008239">
    <property type="term" value="F:dipeptidyl-peptidase activity"/>
    <property type="evidence" value="ECO:0007669"/>
    <property type="project" value="InterPro"/>
</dbReference>
<dbReference type="Gene3D" id="1.10.3020.20">
    <property type="match status" value="1"/>
</dbReference>
<evidence type="ECO:0000256" key="2">
    <source>
        <dbReference type="ARBA" id="ARBA00022801"/>
    </source>
</evidence>
<keyword evidence="2" id="KW-0378">Hydrolase</keyword>
<reference evidence="7" key="2">
    <citation type="submission" date="2020-11" db="EMBL/GenBank/DDBJ databases">
        <title>Whole genome sequencing of Colletotrichum sp.</title>
        <authorList>
            <person name="Li H."/>
        </authorList>
    </citation>
    <scope>NUCLEOTIDE SEQUENCE</scope>
    <source>
        <strain evidence="7">CkLH20</strain>
    </source>
</reference>
<dbReference type="PROSITE" id="PS50297">
    <property type="entry name" value="ANK_REP_REGION"/>
    <property type="match status" value="1"/>
</dbReference>
<protein>
    <submittedName>
        <fullName evidence="7">Alpha/beta-hydrolase</fullName>
    </submittedName>
</protein>
<evidence type="ECO:0000256" key="4">
    <source>
        <dbReference type="PROSITE-ProRule" id="PRU00023"/>
    </source>
</evidence>
<comment type="caution">
    <text evidence="7">The sequence shown here is derived from an EMBL/GenBank/DDBJ whole genome shotgun (WGS) entry which is preliminary data.</text>
</comment>
<keyword evidence="8" id="KW-1185">Reference proteome</keyword>
<dbReference type="PANTHER" id="PTHR45348">
    <property type="entry name" value="HYPOTHETICAL OXIDOREDUCTASE (EUROFUNG)"/>
    <property type="match status" value="1"/>
</dbReference>
<dbReference type="GeneID" id="62165914"/>
<dbReference type="EMBL" id="JAATWM020000038">
    <property type="protein sequence ID" value="KAF9872299.1"/>
    <property type="molecule type" value="Genomic_DNA"/>
</dbReference>
<feature type="domain" description="Xaa-Pro dipeptidyl-peptidase C-terminal" evidence="6">
    <location>
        <begin position="988"/>
        <end position="1202"/>
    </location>
</feature>
<dbReference type="InterPro" id="IPR002110">
    <property type="entry name" value="Ankyrin_rpt"/>
</dbReference>
<evidence type="ECO:0000313" key="8">
    <source>
        <dbReference type="Proteomes" id="UP000781932"/>
    </source>
</evidence>
<dbReference type="PROSITE" id="PS50088">
    <property type="entry name" value="ANK_REPEAT"/>
    <property type="match status" value="1"/>
</dbReference>
<dbReference type="Pfam" id="PF08240">
    <property type="entry name" value="ADH_N"/>
    <property type="match status" value="1"/>
</dbReference>
<organism evidence="7 8">
    <name type="scientific">Colletotrichum karsti</name>
    <dbReference type="NCBI Taxonomy" id="1095194"/>
    <lineage>
        <taxon>Eukaryota</taxon>
        <taxon>Fungi</taxon>
        <taxon>Dikarya</taxon>
        <taxon>Ascomycota</taxon>
        <taxon>Pezizomycotina</taxon>
        <taxon>Sordariomycetes</taxon>
        <taxon>Hypocreomycetidae</taxon>
        <taxon>Glomerellales</taxon>
        <taxon>Glomerellaceae</taxon>
        <taxon>Colletotrichum</taxon>
        <taxon>Colletotrichum boninense species complex</taxon>
    </lineage>
</organism>